<keyword evidence="3" id="KW-1185">Reference proteome</keyword>
<reference evidence="2" key="1">
    <citation type="journal article" date="2020" name="Stud. Mycol.">
        <title>101 Dothideomycetes genomes: a test case for predicting lifestyles and emergence of pathogens.</title>
        <authorList>
            <person name="Haridas S."/>
            <person name="Albert R."/>
            <person name="Binder M."/>
            <person name="Bloem J."/>
            <person name="Labutti K."/>
            <person name="Salamov A."/>
            <person name="Andreopoulos B."/>
            <person name="Baker S."/>
            <person name="Barry K."/>
            <person name="Bills G."/>
            <person name="Bluhm B."/>
            <person name="Cannon C."/>
            <person name="Castanera R."/>
            <person name="Culley D."/>
            <person name="Daum C."/>
            <person name="Ezra D."/>
            <person name="Gonzalez J."/>
            <person name="Henrissat B."/>
            <person name="Kuo A."/>
            <person name="Liang C."/>
            <person name="Lipzen A."/>
            <person name="Lutzoni F."/>
            <person name="Magnuson J."/>
            <person name="Mondo S."/>
            <person name="Nolan M."/>
            <person name="Ohm R."/>
            <person name="Pangilinan J."/>
            <person name="Park H.-J."/>
            <person name="Ramirez L."/>
            <person name="Alfaro M."/>
            <person name="Sun H."/>
            <person name="Tritt A."/>
            <person name="Yoshinaga Y."/>
            <person name="Zwiers L.-H."/>
            <person name="Turgeon B."/>
            <person name="Goodwin S."/>
            <person name="Spatafora J."/>
            <person name="Crous P."/>
            <person name="Grigoriev I."/>
        </authorList>
    </citation>
    <scope>NUCLEOTIDE SEQUENCE</scope>
    <source>
        <strain evidence="2">CBS 627.86</strain>
    </source>
</reference>
<accession>A0A6A5ZQB9</accession>
<organism evidence="2 3">
    <name type="scientific">Lophiotrema nucula</name>
    <dbReference type="NCBI Taxonomy" id="690887"/>
    <lineage>
        <taxon>Eukaryota</taxon>
        <taxon>Fungi</taxon>
        <taxon>Dikarya</taxon>
        <taxon>Ascomycota</taxon>
        <taxon>Pezizomycotina</taxon>
        <taxon>Dothideomycetes</taxon>
        <taxon>Pleosporomycetidae</taxon>
        <taxon>Pleosporales</taxon>
        <taxon>Lophiotremataceae</taxon>
        <taxon>Lophiotrema</taxon>
    </lineage>
</organism>
<dbReference type="AlphaFoldDB" id="A0A6A5ZQB9"/>
<protein>
    <submittedName>
        <fullName evidence="2">Uncharacterized protein</fullName>
    </submittedName>
</protein>
<dbReference type="Proteomes" id="UP000799770">
    <property type="component" value="Unassembled WGS sequence"/>
</dbReference>
<sequence>MSLRGTNNMFANSIFENYEDYIGYLRDALSAHISVGEAKSIIEETEEMENNVRKHQLATTRLSQEYFVVLYTINSTEPKVIEAKKNIDTEKHPSHKEAKRRGDIKIVLTALMERNSKLKTHEPQKSKAGAWAAVASSTTADGSTNHGPSSTRTSDISEDLLDSSERV</sequence>
<evidence type="ECO:0000256" key="1">
    <source>
        <dbReference type="SAM" id="MobiDB-lite"/>
    </source>
</evidence>
<evidence type="ECO:0000313" key="3">
    <source>
        <dbReference type="Proteomes" id="UP000799770"/>
    </source>
</evidence>
<name>A0A6A5ZQB9_9PLEO</name>
<feature type="region of interest" description="Disordered" evidence="1">
    <location>
        <begin position="115"/>
        <end position="167"/>
    </location>
</feature>
<feature type="compositionally biased region" description="Polar residues" evidence="1">
    <location>
        <begin position="135"/>
        <end position="153"/>
    </location>
</feature>
<feature type="compositionally biased region" description="Acidic residues" evidence="1">
    <location>
        <begin position="156"/>
        <end position="167"/>
    </location>
</feature>
<proteinExistence type="predicted"/>
<dbReference type="EMBL" id="ML977313">
    <property type="protein sequence ID" value="KAF2121043.1"/>
    <property type="molecule type" value="Genomic_DNA"/>
</dbReference>
<gene>
    <name evidence="2" type="ORF">BDV96DRAFT_641679</name>
</gene>
<feature type="compositionally biased region" description="Basic and acidic residues" evidence="1">
    <location>
        <begin position="115"/>
        <end position="125"/>
    </location>
</feature>
<evidence type="ECO:0000313" key="2">
    <source>
        <dbReference type="EMBL" id="KAF2121043.1"/>
    </source>
</evidence>